<evidence type="ECO:0000256" key="1">
    <source>
        <dbReference type="SAM" id="Phobius"/>
    </source>
</evidence>
<name>A0A9X2WDR5_9GAMM</name>
<keyword evidence="1" id="KW-0812">Transmembrane</keyword>
<sequence length="248" mass="28438">MDNNVQKNGTTSWLNKHGRSLLVVLILMMLFLHFVVGFHHIPTHWESFRINVLHLGGEEFADLDDVQEATSEDSEVNSAWAEHSASAQDFTMAVDAAEVRYPFDINKITDPERKAAEQKAIRAEHFERLEIADDYPIDENAQSGLIHLTEGLLLDVIREQGLTIRVGTCYNNPATDGNYRCISCMVLLYDDTINRYQEAPEGINFMKPAYDFCRPSEGALWQARDLTMNIPYDYALFKRYSVKDKERQ</sequence>
<gene>
    <name evidence="2" type="ORF">NYR02_05775</name>
</gene>
<comment type="caution">
    <text evidence="2">The sequence shown here is derived from an EMBL/GenBank/DDBJ whole genome shotgun (WGS) entry which is preliminary data.</text>
</comment>
<reference evidence="2" key="1">
    <citation type="journal article" date="2022" name="Front. Microbiol.">
        <title>Genome-based taxonomic rearrangement of Oceanobacter-related bacteria including the description of Thalassolituus hydrocarbonoclasticus sp. nov. and Thalassolituus pacificus sp. nov. and emended description of the genus Thalassolituus.</title>
        <authorList>
            <person name="Dong C."/>
            <person name="Wei L."/>
            <person name="Wang J."/>
            <person name="Lai Q."/>
            <person name="Huang Z."/>
            <person name="Shao Z."/>
        </authorList>
    </citation>
    <scope>NUCLEOTIDE SEQUENCE</scope>
    <source>
        <strain evidence="2">59MF3M-4</strain>
    </source>
</reference>
<organism evidence="2 3">
    <name type="scientific">Thalassolituus pacificus</name>
    <dbReference type="NCBI Taxonomy" id="2975440"/>
    <lineage>
        <taxon>Bacteria</taxon>
        <taxon>Pseudomonadati</taxon>
        <taxon>Pseudomonadota</taxon>
        <taxon>Gammaproteobacteria</taxon>
        <taxon>Oceanospirillales</taxon>
        <taxon>Oceanospirillaceae</taxon>
        <taxon>Thalassolituus</taxon>
    </lineage>
</organism>
<reference evidence="2" key="2">
    <citation type="submission" date="2022-08" db="EMBL/GenBank/DDBJ databases">
        <authorList>
            <person name="Dong C."/>
        </authorList>
    </citation>
    <scope>NUCLEOTIDE SEQUENCE</scope>
    <source>
        <strain evidence="2">59MF3M-4</strain>
    </source>
</reference>
<keyword evidence="1" id="KW-1133">Transmembrane helix</keyword>
<accession>A0A9X2WDR5</accession>
<keyword evidence="1" id="KW-0472">Membrane</keyword>
<protein>
    <submittedName>
        <fullName evidence="2">Uncharacterized protein</fullName>
    </submittedName>
</protein>
<evidence type="ECO:0000313" key="3">
    <source>
        <dbReference type="Proteomes" id="UP001147830"/>
    </source>
</evidence>
<dbReference type="AlphaFoldDB" id="A0A9X2WDR5"/>
<feature type="transmembrane region" description="Helical" evidence="1">
    <location>
        <begin position="21"/>
        <end position="41"/>
    </location>
</feature>
<evidence type="ECO:0000313" key="2">
    <source>
        <dbReference type="EMBL" id="MCT7358528.1"/>
    </source>
</evidence>
<dbReference type="EMBL" id="JAOANI010000014">
    <property type="protein sequence ID" value="MCT7358528.1"/>
    <property type="molecule type" value="Genomic_DNA"/>
</dbReference>
<proteinExistence type="predicted"/>
<keyword evidence="3" id="KW-1185">Reference proteome</keyword>
<dbReference type="Proteomes" id="UP001147830">
    <property type="component" value="Unassembled WGS sequence"/>
</dbReference>
<dbReference type="RefSeq" id="WP_260975433.1">
    <property type="nucleotide sequence ID" value="NZ_JAOANI010000014.1"/>
</dbReference>